<evidence type="ECO:0000256" key="5">
    <source>
        <dbReference type="ARBA" id="ARBA00022597"/>
    </source>
</evidence>
<keyword evidence="13" id="KW-1185">Reference proteome</keyword>
<dbReference type="Proteomes" id="UP001357733">
    <property type="component" value="Unassembled WGS sequence"/>
</dbReference>
<dbReference type="PROSITE" id="PS50928">
    <property type="entry name" value="ABC_TM1"/>
    <property type="match status" value="1"/>
</dbReference>
<name>A0AAW9MPL7_9FIRM</name>
<evidence type="ECO:0000256" key="8">
    <source>
        <dbReference type="ARBA" id="ARBA00023136"/>
    </source>
</evidence>
<dbReference type="InterPro" id="IPR000515">
    <property type="entry name" value="MetI-like"/>
</dbReference>
<dbReference type="RefSeq" id="WP_324619133.1">
    <property type="nucleotide sequence ID" value="NZ_JAYKOT010000003.1"/>
</dbReference>
<evidence type="ECO:0000259" key="11">
    <source>
        <dbReference type="PROSITE" id="PS50928"/>
    </source>
</evidence>
<gene>
    <name evidence="12" type="ORF">VLK81_03095</name>
</gene>
<comment type="similarity">
    <text evidence="2 10">Belongs to the binding-protein-dependent transport system permease family. MalFG subfamily.</text>
</comment>
<evidence type="ECO:0000256" key="10">
    <source>
        <dbReference type="RuleBase" id="RU367050"/>
    </source>
</evidence>
<comment type="function">
    <text evidence="10">Part of the ABC transporter complex MalEFGK involved in maltose/maltodextrin import. Probably responsible for the translocation of the substrate across the membrane.</text>
</comment>
<comment type="subcellular location">
    <subcellularLocation>
        <location evidence="1 9">Cell membrane</location>
        <topology evidence="1 9">Multi-pass membrane protein</topology>
    </subcellularLocation>
</comment>
<comment type="caution">
    <text evidence="10">Lacks conserved residue(s) required for the propagation of feature annotation.</text>
</comment>
<feature type="transmembrane region" description="Helical" evidence="9">
    <location>
        <begin position="40"/>
        <end position="66"/>
    </location>
</feature>
<dbReference type="InterPro" id="IPR035906">
    <property type="entry name" value="MetI-like_sf"/>
</dbReference>
<keyword evidence="6 9" id="KW-0812">Transmembrane</keyword>
<evidence type="ECO:0000256" key="2">
    <source>
        <dbReference type="ARBA" id="ARBA00009047"/>
    </source>
</evidence>
<dbReference type="GO" id="GO:0015423">
    <property type="term" value="F:ABC-type maltose transporter activity"/>
    <property type="evidence" value="ECO:0007669"/>
    <property type="project" value="TreeGrafter"/>
</dbReference>
<sequence length="393" mass="44058">MEVFFSYLIAIPYALGYGNYQGEGVYGLISLAEGGGRLDRSIMFMIEGIIAIILLIFAIFIFISSFKDVNKVEKEKIKGIRPRNWFESKEVLTSDGFPYLVSSPGYLLTIFIVLIPIITAILISFTNLDPNHQSKFNWIGIENYKVLFLGRGVAGQAFWHILLWTIIWTLGATTLAILIGFILALLANQERIKAKPIFRTIYLLPWAVPAFITIMFFSLMVGRQGPITELFKNLFNVTLDVKSNPTLTRISLILLQGWLGSSYIFLLSTGVLQGIPKDLYESADIDGATGFQKTWRITVPLVLFQTAPLLISQYTFNFNNFSIIYLFNGGGPFNPSKYGNLAGSSDILISYIYKLTMESNYQALGAAISILISLVLMFFAYIGFKNTKAFKES</sequence>
<reference evidence="12 13" key="1">
    <citation type="submission" date="2024-01" db="EMBL/GenBank/DDBJ databases">
        <title>Complete genome sequence of Citroniella saccharovorans strain M6.X9, isolated from human fecal sample.</title>
        <authorList>
            <person name="Cheng G."/>
            <person name="Westerholm M."/>
            <person name="Schnurer A."/>
        </authorList>
    </citation>
    <scope>NUCLEOTIDE SEQUENCE [LARGE SCALE GENOMIC DNA]</scope>
    <source>
        <strain evidence="12 13">DSM 29873</strain>
    </source>
</reference>
<keyword evidence="5 10" id="KW-0762">Sugar transport</keyword>
<dbReference type="CDD" id="cd06261">
    <property type="entry name" value="TM_PBP2"/>
    <property type="match status" value="1"/>
</dbReference>
<feature type="transmembrane region" description="Helical" evidence="9">
    <location>
        <begin position="161"/>
        <end position="188"/>
    </location>
</feature>
<feature type="transmembrane region" description="Helical" evidence="9">
    <location>
        <begin position="250"/>
        <end position="272"/>
    </location>
</feature>
<evidence type="ECO:0000313" key="12">
    <source>
        <dbReference type="EMBL" id="MEB3429019.1"/>
    </source>
</evidence>
<feature type="transmembrane region" description="Helical" evidence="9">
    <location>
        <begin position="106"/>
        <end position="125"/>
    </location>
</feature>
<dbReference type="SUPFAM" id="SSF161098">
    <property type="entry name" value="MetI-like"/>
    <property type="match status" value="1"/>
</dbReference>
<organism evidence="12 13">
    <name type="scientific">Citroniella saccharovorans</name>
    <dbReference type="NCBI Taxonomy" id="2053367"/>
    <lineage>
        <taxon>Bacteria</taxon>
        <taxon>Bacillati</taxon>
        <taxon>Bacillota</taxon>
        <taxon>Tissierellia</taxon>
        <taxon>Tissierellales</taxon>
        <taxon>Peptoniphilaceae</taxon>
        <taxon>Citroniella</taxon>
    </lineage>
</organism>
<keyword evidence="7 9" id="KW-1133">Transmembrane helix</keyword>
<dbReference type="PANTHER" id="PTHR47314">
    <property type="entry name" value="MALTOSE/MALTODEXTRIN TRANSPORT SYSTEM PERMEASE PROTEIN MALF"/>
    <property type="match status" value="1"/>
</dbReference>
<dbReference type="Pfam" id="PF00528">
    <property type="entry name" value="BPD_transp_1"/>
    <property type="match status" value="1"/>
</dbReference>
<evidence type="ECO:0000256" key="6">
    <source>
        <dbReference type="ARBA" id="ARBA00022692"/>
    </source>
</evidence>
<dbReference type="GO" id="GO:0042956">
    <property type="term" value="P:maltodextrin transmembrane transport"/>
    <property type="evidence" value="ECO:0007669"/>
    <property type="project" value="TreeGrafter"/>
</dbReference>
<dbReference type="GO" id="GO:1990060">
    <property type="term" value="C:maltose transport complex"/>
    <property type="evidence" value="ECO:0007669"/>
    <property type="project" value="TreeGrafter"/>
</dbReference>
<dbReference type="SUPFAM" id="SSF160964">
    <property type="entry name" value="MalF N-terminal region-like"/>
    <property type="match status" value="1"/>
</dbReference>
<dbReference type="Gene3D" id="1.10.3720.10">
    <property type="entry name" value="MetI-like"/>
    <property type="match status" value="1"/>
</dbReference>
<protein>
    <recommendedName>
        <fullName evidence="10">Maltose/maltodextrin transport system permease protein</fullName>
    </recommendedName>
</protein>
<keyword evidence="4 10" id="KW-1003">Cell membrane</keyword>
<evidence type="ECO:0000256" key="3">
    <source>
        <dbReference type="ARBA" id="ARBA00022448"/>
    </source>
</evidence>
<evidence type="ECO:0000256" key="7">
    <source>
        <dbReference type="ARBA" id="ARBA00022989"/>
    </source>
</evidence>
<accession>A0AAW9MPL7</accession>
<proteinExistence type="inferred from homology"/>
<evidence type="ECO:0000256" key="1">
    <source>
        <dbReference type="ARBA" id="ARBA00004651"/>
    </source>
</evidence>
<dbReference type="AlphaFoldDB" id="A0AAW9MPL7"/>
<feature type="transmembrane region" description="Helical" evidence="9">
    <location>
        <begin position="363"/>
        <end position="384"/>
    </location>
</feature>
<feature type="domain" description="ABC transmembrane type-1" evidence="11">
    <location>
        <begin position="162"/>
        <end position="383"/>
    </location>
</feature>
<evidence type="ECO:0000313" key="13">
    <source>
        <dbReference type="Proteomes" id="UP001357733"/>
    </source>
</evidence>
<comment type="caution">
    <text evidence="12">The sequence shown here is derived from an EMBL/GenBank/DDBJ whole genome shotgun (WGS) entry which is preliminary data.</text>
</comment>
<evidence type="ECO:0000256" key="9">
    <source>
        <dbReference type="RuleBase" id="RU363032"/>
    </source>
</evidence>
<evidence type="ECO:0000256" key="4">
    <source>
        <dbReference type="ARBA" id="ARBA00022475"/>
    </source>
</evidence>
<feature type="transmembrane region" description="Helical" evidence="9">
    <location>
        <begin position="200"/>
        <end position="221"/>
    </location>
</feature>
<keyword evidence="8 9" id="KW-0472">Membrane</keyword>
<dbReference type="EMBL" id="JAYKOT010000003">
    <property type="protein sequence ID" value="MEB3429019.1"/>
    <property type="molecule type" value="Genomic_DNA"/>
</dbReference>
<dbReference type="PANTHER" id="PTHR47314:SF1">
    <property type="entry name" value="MALTOSE_MALTODEXTRIN TRANSPORT SYSTEM PERMEASE PROTEIN MALF"/>
    <property type="match status" value="1"/>
</dbReference>
<keyword evidence="3 9" id="KW-0813">Transport</keyword>